<feature type="domain" description="J" evidence="6">
    <location>
        <begin position="21"/>
        <end position="87"/>
    </location>
</feature>
<evidence type="ECO:0000256" key="4">
    <source>
        <dbReference type="SAM" id="Coils"/>
    </source>
</evidence>
<dbReference type="PRINTS" id="PR00625">
    <property type="entry name" value="JDOMAIN"/>
</dbReference>
<dbReference type="STRING" id="1246581.A0A2H9TKS9"/>
<dbReference type="Pfam" id="PF21884">
    <property type="entry name" value="ZUO1-like_ZHD"/>
    <property type="match status" value="1"/>
</dbReference>
<dbReference type="InterPro" id="IPR036869">
    <property type="entry name" value="J_dom_sf"/>
</dbReference>
<dbReference type="AlphaFoldDB" id="A0A2H9TKS9"/>
<dbReference type="GO" id="GO:0005737">
    <property type="term" value="C:cytoplasm"/>
    <property type="evidence" value="ECO:0007669"/>
    <property type="project" value="TreeGrafter"/>
</dbReference>
<dbReference type="CDD" id="cd06257">
    <property type="entry name" value="DnaJ"/>
    <property type="match status" value="1"/>
</dbReference>
<evidence type="ECO:0000256" key="3">
    <source>
        <dbReference type="ARBA" id="ARBA00022833"/>
    </source>
</evidence>
<reference evidence="7 8" key="1">
    <citation type="submission" date="2016-10" db="EMBL/GenBank/DDBJ databases">
        <title>The genome of Paramicrosporidium saccamoebae is the missing link in understanding Cryptomycota and Microsporidia evolution.</title>
        <authorList>
            <person name="Quandt C.A."/>
            <person name="Beaudet D."/>
            <person name="Corsaro D."/>
            <person name="Michel R."/>
            <person name="Corradi N."/>
            <person name="James T."/>
        </authorList>
    </citation>
    <scope>NUCLEOTIDE SEQUENCE [LARGE SCALE GENOMIC DNA]</scope>
    <source>
        <strain evidence="7 8">KSL3</strain>
    </source>
</reference>
<dbReference type="PANTHER" id="PTHR44029:SF1">
    <property type="entry name" value="DNAJ HOMOLOG SUBFAMILY C MEMBER 21"/>
    <property type="match status" value="1"/>
</dbReference>
<keyword evidence="8" id="KW-1185">Reference proteome</keyword>
<evidence type="ECO:0000256" key="1">
    <source>
        <dbReference type="ARBA" id="ARBA00022723"/>
    </source>
</evidence>
<dbReference type="Gene3D" id="1.10.287.110">
    <property type="entry name" value="DnaJ domain"/>
    <property type="match status" value="1"/>
</dbReference>
<dbReference type="InterPro" id="IPR036236">
    <property type="entry name" value="Znf_C2H2_sf"/>
</dbReference>
<dbReference type="InterPro" id="IPR013087">
    <property type="entry name" value="Znf_C2H2_type"/>
</dbReference>
<dbReference type="Pfam" id="PF12171">
    <property type="entry name" value="zf-C2H2_jaz"/>
    <property type="match status" value="1"/>
</dbReference>
<name>A0A2H9TKS9_9FUNG</name>
<dbReference type="EMBL" id="MTSL01000128">
    <property type="protein sequence ID" value="PJF18339.1"/>
    <property type="molecule type" value="Genomic_DNA"/>
</dbReference>
<evidence type="ECO:0000313" key="8">
    <source>
        <dbReference type="Proteomes" id="UP000240830"/>
    </source>
</evidence>
<feature type="region of interest" description="Disordered" evidence="5">
    <location>
        <begin position="148"/>
        <end position="170"/>
    </location>
</feature>
<dbReference type="PROSITE" id="PS50076">
    <property type="entry name" value="DNAJ_2"/>
    <property type="match status" value="1"/>
</dbReference>
<dbReference type="PROSITE" id="PS00028">
    <property type="entry name" value="ZINC_FINGER_C2H2_1"/>
    <property type="match status" value="2"/>
</dbReference>
<organism evidence="7 8">
    <name type="scientific">Paramicrosporidium saccamoebae</name>
    <dbReference type="NCBI Taxonomy" id="1246581"/>
    <lineage>
        <taxon>Eukaryota</taxon>
        <taxon>Fungi</taxon>
        <taxon>Fungi incertae sedis</taxon>
        <taxon>Cryptomycota</taxon>
        <taxon>Cryptomycota incertae sedis</taxon>
        <taxon>Paramicrosporidium</taxon>
    </lineage>
</organism>
<protein>
    <submittedName>
        <fullName evidence="7">Zinc finger, C2H2 domain-containing protein</fullName>
    </submittedName>
</protein>
<keyword evidence="1" id="KW-0479">Metal-binding</keyword>
<dbReference type="SUPFAM" id="SSF46565">
    <property type="entry name" value="Chaperone J-domain"/>
    <property type="match status" value="1"/>
</dbReference>
<dbReference type="PANTHER" id="PTHR44029">
    <property type="entry name" value="DNAJ HOMOLOG SUBFAMILY C MEMBER 21"/>
    <property type="match status" value="1"/>
</dbReference>
<dbReference type="InterPro" id="IPR018253">
    <property type="entry name" value="DnaJ_domain_CS"/>
</dbReference>
<dbReference type="PROSITE" id="PS00636">
    <property type="entry name" value="DNAJ_1"/>
    <property type="match status" value="1"/>
</dbReference>
<dbReference type="InterPro" id="IPR054076">
    <property type="entry name" value="ZUO1-like_ZHD"/>
</dbReference>
<evidence type="ECO:0000259" key="6">
    <source>
        <dbReference type="PROSITE" id="PS50076"/>
    </source>
</evidence>
<feature type="coiled-coil region" evidence="4">
    <location>
        <begin position="249"/>
        <end position="276"/>
    </location>
</feature>
<keyword evidence="3" id="KW-0862">Zinc</keyword>
<dbReference type="InterPro" id="IPR001623">
    <property type="entry name" value="DnaJ_domain"/>
</dbReference>
<dbReference type="SMART" id="SM00355">
    <property type="entry name" value="ZnF_C2H2"/>
    <property type="match status" value="2"/>
</dbReference>
<dbReference type="InterPro" id="IPR022755">
    <property type="entry name" value="Znf_C2H2_jaz"/>
</dbReference>
<dbReference type="GO" id="GO:0008270">
    <property type="term" value="F:zinc ion binding"/>
    <property type="evidence" value="ECO:0007669"/>
    <property type="project" value="UniProtKB-KW"/>
</dbReference>
<dbReference type="Proteomes" id="UP000240830">
    <property type="component" value="Unassembled WGS sequence"/>
</dbReference>
<proteinExistence type="predicted"/>
<gene>
    <name evidence="7" type="ORF">PSACC_01839</name>
</gene>
<evidence type="ECO:0000256" key="2">
    <source>
        <dbReference type="ARBA" id="ARBA00022771"/>
    </source>
</evidence>
<evidence type="ECO:0000256" key="5">
    <source>
        <dbReference type="SAM" id="MobiDB-lite"/>
    </source>
</evidence>
<keyword evidence="2" id="KW-0863">Zinc-finger</keyword>
<keyword evidence="4" id="KW-0175">Coiled coil</keyword>
<evidence type="ECO:0000313" key="7">
    <source>
        <dbReference type="EMBL" id="PJF18339.1"/>
    </source>
</evidence>
<dbReference type="Gene3D" id="3.30.160.60">
    <property type="entry name" value="Classic Zinc Finger"/>
    <property type="match status" value="1"/>
</dbReference>
<dbReference type="InterPro" id="IPR051964">
    <property type="entry name" value="Chaperone_stress_response"/>
</dbReference>
<accession>A0A2H9TKS9</accession>
<dbReference type="SMART" id="SM00271">
    <property type="entry name" value="DnaJ"/>
    <property type="match status" value="1"/>
</dbReference>
<dbReference type="Pfam" id="PF00226">
    <property type="entry name" value="DnaJ"/>
    <property type="match status" value="1"/>
</dbReference>
<dbReference type="SUPFAM" id="SSF57667">
    <property type="entry name" value="beta-beta-alpha zinc fingers"/>
    <property type="match status" value="1"/>
</dbReference>
<comment type="caution">
    <text evidence="7">The sequence shown here is derived from an EMBL/GenBank/DDBJ whole genome shotgun (WGS) entry which is preliminary data.</text>
</comment>
<sequence length="406" mass="48356">MGNTSSSGGNTTKAVATKQKCYYELLGVLQDATGDELKKAYRQKALLMHPDKNPHRLEEAHHEFAAVQAAYEVLSDPQERAFYDRHRSSILSQHRRREDDDAPDLDDLVKYFNTDVYEGFGDGPKGFFTVYRQLFEFLEEFEAEEELDRHGHDYQRGRQTGPKATYTSFGSKNAPYEPMVRQFYDKWLHFISNRTFDEGDRYQPTYGDNRRMRRAMHKENSKERDRQRREFSDTVRELAAFVRKRDPRYVAFQQNIKEKREREEKERKERDRVRRQEEAASFVEQDWNAVGLEQLVRALDESDDDSEETDVEIEEEFYCAPCRKLFRNHGQWKSHEKSKKHKQTLYSLGFDIDKETERETEDKPEEYKCNVCQTICETRNKLFKHIELEGHAQAEVEHKKTSRRRL</sequence>
<dbReference type="OrthoDB" id="5894at2759"/>